<dbReference type="GO" id="GO:0003677">
    <property type="term" value="F:DNA binding"/>
    <property type="evidence" value="ECO:0007669"/>
    <property type="project" value="UniProtKB-UniRule"/>
</dbReference>
<dbReference type="SMART" id="SM00968">
    <property type="entry name" value="SMC_hinge"/>
    <property type="match status" value="1"/>
</dbReference>
<dbReference type="AlphaFoldDB" id="A0A9Y2AGZ4"/>
<dbReference type="EMBL" id="CP120678">
    <property type="protein sequence ID" value="WIW69591.1"/>
    <property type="molecule type" value="Genomic_DNA"/>
</dbReference>
<comment type="similarity">
    <text evidence="6">Belongs to the SMC family.</text>
</comment>
<dbReference type="InterPro" id="IPR003395">
    <property type="entry name" value="RecF/RecN/SMC_N"/>
</dbReference>
<comment type="function">
    <text evidence="6">Required for chromosome condensation and partitioning.</text>
</comment>
<dbReference type="SUPFAM" id="SSF75553">
    <property type="entry name" value="Smc hinge domain"/>
    <property type="match status" value="1"/>
</dbReference>
<comment type="subunit">
    <text evidence="6">Homodimer.</text>
</comment>
<dbReference type="InterPro" id="IPR011890">
    <property type="entry name" value="SMC_prok"/>
</dbReference>
<keyword evidence="2 6" id="KW-0547">Nucleotide-binding</keyword>
<keyword evidence="4 6" id="KW-0175">Coiled coil</keyword>
<feature type="coiled-coil region" evidence="6">
    <location>
        <begin position="714"/>
        <end position="825"/>
    </location>
</feature>
<dbReference type="HAMAP" id="MF_01894">
    <property type="entry name" value="Smc_prok"/>
    <property type="match status" value="1"/>
</dbReference>
<evidence type="ECO:0000256" key="5">
    <source>
        <dbReference type="ARBA" id="ARBA00023125"/>
    </source>
</evidence>
<keyword evidence="1 6" id="KW-0963">Cytoplasm</keyword>
<evidence type="ECO:0000256" key="2">
    <source>
        <dbReference type="ARBA" id="ARBA00022741"/>
    </source>
</evidence>
<dbReference type="KEGG" id="sgbi:P3F81_06575"/>
<evidence type="ECO:0000256" key="6">
    <source>
        <dbReference type="HAMAP-Rule" id="MF_01894"/>
    </source>
</evidence>
<dbReference type="InterPro" id="IPR024704">
    <property type="entry name" value="SMC"/>
</dbReference>
<comment type="subcellular location">
    <subcellularLocation>
        <location evidence="6">Cytoplasm</location>
    </subcellularLocation>
</comment>
<dbReference type="SUPFAM" id="SSF57997">
    <property type="entry name" value="Tropomyosin"/>
    <property type="match status" value="1"/>
</dbReference>
<dbReference type="NCBIfam" id="TIGR02168">
    <property type="entry name" value="SMC_prok_B"/>
    <property type="match status" value="1"/>
</dbReference>
<dbReference type="GO" id="GO:0005737">
    <property type="term" value="C:cytoplasm"/>
    <property type="evidence" value="ECO:0007669"/>
    <property type="project" value="UniProtKB-SubCell"/>
</dbReference>
<dbReference type="Pfam" id="PF06470">
    <property type="entry name" value="SMC_hinge"/>
    <property type="match status" value="1"/>
</dbReference>
<proteinExistence type="inferred from homology"/>
<dbReference type="GO" id="GO:0005524">
    <property type="term" value="F:ATP binding"/>
    <property type="evidence" value="ECO:0007669"/>
    <property type="project" value="UniProtKB-UniRule"/>
</dbReference>
<protein>
    <recommendedName>
        <fullName evidence="6">Chromosome partition protein Smc</fullName>
    </recommendedName>
</protein>
<dbReference type="RefSeq" id="WP_309320190.1">
    <property type="nucleotide sequence ID" value="NZ_CP120678.1"/>
</dbReference>
<sequence length="1179" mass="135968">MQLRKLESYGFKSFADKVELDFDMGVTAIVGPNGSGKSNITDAIRWALGEQNIRNLRGVKTEDVIFSGSSNKRASGVAEVSLIFDNSDGVLPLEYQEVVVTRRIFRSGESEFYINKVACRLKDIHQLFFDTGLGKDAMSVISQNKVDQILNSRPEERRAFFEEVAGITKYRTRQKDSIRKLTDTEQNILRVTDILNELEIQCIPLKESANKTRQYNLLFDSLQNYKIKSIKHEFLISKKKLNRIIEKKDSLNLNLKSLENLLTLNDVDKTKFNNEILEIDTQLKGLNEYKQEISFKIEKNKNCIIIAKDRIVQAQNSLDHTTLEITQKKADLEALKIKSKMLADDSLDIESKLKITNEELRILENRQENIEKAINHNEKSLGKYKEDALINFTDLMEKRNKLNLIAENMNSAQVSLNKINQELINFSSKRSVCIYNTRFINSQVNALKYLILQKEGILQKTQEQSHAFHKELDEVEEKNKKTKMMLIEKQNRFKFLTSLQENYDGFNKAVRLVLKSQCAWRKDICGVIAELIKVPAEYITAIEVALGGNLQNIITMNELVAKQAIAFLKKEKVGRVTFLPLNLLQVNRLELDRKILQIPGVIGLAHQLVSFDVQYKKAVENLLGRTLVVDSIDTALKIIKTNRIRIVTLGGEVINPSGAISGGSSKKNEMDFFNRLEEIKKLDLLIKDLCTENEKLDTLLIEKKGQIDRNFFSMEKLKEKLNTYYLKQETLKINSQKVVDDLKNIEEKNQILKEELQNTKIQMDQLEKTRKIYLQEIGNCEEQIKNKNKQNIEIENTLANLKANYESENKNLLNLKIEYNRLKGEFNNKNLLKNEYKRNEDQLVYLIEELSLKLFEFQGNQKKYQQEIEQEELVNSELKLLETSVAKDYSNYYQIKLSKLAQIQENDKNAQKLRKNHNEIKEELYKLDIDFMKYNHEVNTYSEKLKQEYSLIDFAEDDQDACVDIKEVQDKINNLELSIKELGPINPNAISEYDALQSRYSFMKKQSEDLIVAKNYLLGIIKDMNIAMTKQFKMAFEAINDNFQKIYIRLFGGGQAKLALIDEDILESGIEIYVQPPDKKMRNLSLLSGGERALTVIALLFAFLAFRPSPFVVLDEVDAALDEANLKRFSEFLRDYSIHTQFVVVTHRKGTMEAADTMHGVTVDDTGISKIISVKLEEA</sequence>
<evidence type="ECO:0000256" key="1">
    <source>
        <dbReference type="ARBA" id="ARBA00022490"/>
    </source>
</evidence>
<dbReference type="PANTHER" id="PTHR43977">
    <property type="entry name" value="STRUCTURAL MAINTENANCE OF CHROMOSOMES PROTEIN 3"/>
    <property type="match status" value="1"/>
</dbReference>
<dbReference type="Pfam" id="PF02463">
    <property type="entry name" value="SMC_N"/>
    <property type="match status" value="1"/>
</dbReference>
<accession>A0A9Y2AGZ4</accession>
<dbReference type="GO" id="GO:0005694">
    <property type="term" value="C:chromosome"/>
    <property type="evidence" value="ECO:0007669"/>
    <property type="project" value="InterPro"/>
</dbReference>
<comment type="domain">
    <text evidence="6">Contains large globular domains required for ATP hydrolysis at each terminus and a third globular domain forming a flexible hinge near the middle of the molecule. These domains are separated by coiled-coil structures.</text>
</comment>
<keyword evidence="9" id="KW-1185">Reference proteome</keyword>
<name>A0A9Y2AGZ4_9FIRM</name>
<dbReference type="Gene3D" id="1.20.1060.20">
    <property type="match status" value="1"/>
</dbReference>
<feature type="coiled-coil region" evidence="6">
    <location>
        <begin position="346"/>
        <end position="380"/>
    </location>
</feature>
<dbReference type="PIRSF" id="PIRSF005719">
    <property type="entry name" value="SMC"/>
    <property type="match status" value="1"/>
</dbReference>
<evidence type="ECO:0000256" key="3">
    <source>
        <dbReference type="ARBA" id="ARBA00022840"/>
    </source>
</evidence>
<feature type="binding site" evidence="6">
    <location>
        <begin position="32"/>
        <end position="39"/>
    </location>
    <ligand>
        <name>ATP</name>
        <dbReference type="ChEBI" id="CHEBI:30616"/>
    </ligand>
</feature>
<gene>
    <name evidence="6 8" type="primary">smc</name>
    <name evidence="8" type="ORF">P3F81_06575</name>
</gene>
<dbReference type="GO" id="GO:0016887">
    <property type="term" value="F:ATP hydrolysis activity"/>
    <property type="evidence" value="ECO:0007669"/>
    <property type="project" value="InterPro"/>
</dbReference>
<dbReference type="GO" id="GO:0007059">
    <property type="term" value="P:chromosome segregation"/>
    <property type="evidence" value="ECO:0007669"/>
    <property type="project" value="UniProtKB-UniRule"/>
</dbReference>
<evidence type="ECO:0000313" key="8">
    <source>
        <dbReference type="EMBL" id="WIW69591.1"/>
    </source>
</evidence>
<feature type="coiled-coil region" evidence="6">
    <location>
        <begin position="458"/>
        <end position="492"/>
    </location>
</feature>
<dbReference type="InterPro" id="IPR036277">
    <property type="entry name" value="SMC_hinge_sf"/>
</dbReference>
<dbReference type="GO" id="GO:0030261">
    <property type="term" value="P:chromosome condensation"/>
    <property type="evidence" value="ECO:0007669"/>
    <property type="project" value="InterPro"/>
</dbReference>
<dbReference type="GO" id="GO:0007062">
    <property type="term" value="P:sister chromatid cohesion"/>
    <property type="evidence" value="ECO:0007669"/>
    <property type="project" value="InterPro"/>
</dbReference>
<dbReference type="InterPro" id="IPR027417">
    <property type="entry name" value="P-loop_NTPase"/>
</dbReference>
<dbReference type="Gene3D" id="3.40.50.300">
    <property type="entry name" value="P-loop containing nucleotide triphosphate hydrolases"/>
    <property type="match status" value="2"/>
</dbReference>
<dbReference type="Proteomes" id="UP001243623">
    <property type="component" value="Chromosome"/>
</dbReference>
<dbReference type="InterPro" id="IPR010935">
    <property type="entry name" value="SMC_hinge"/>
</dbReference>
<evidence type="ECO:0000256" key="4">
    <source>
        <dbReference type="ARBA" id="ARBA00023054"/>
    </source>
</evidence>
<dbReference type="FunFam" id="3.40.50.300:FF:000984">
    <property type="entry name" value="Chromosome partition protein Smc"/>
    <property type="match status" value="1"/>
</dbReference>
<dbReference type="SUPFAM" id="SSF52540">
    <property type="entry name" value="P-loop containing nucleoside triphosphate hydrolases"/>
    <property type="match status" value="1"/>
</dbReference>
<evidence type="ECO:0000259" key="7">
    <source>
        <dbReference type="SMART" id="SM00968"/>
    </source>
</evidence>
<feature type="coiled-coil region" evidence="6">
    <location>
        <begin position="861"/>
        <end position="930"/>
    </location>
</feature>
<reference evidence="8" key="1">
    <citation type="submission" date="2023-03" db="EMBL/GenBank/DDBJ databases">
        <title>Selenobaculum gbiensis gen. nov. sp. nov., a new bacterium isolated from the gut microbiota of IBD patient.</title>
        <authorList>
            <person name="Yeo S."/>
            <person name="Park H."/>
            <person name="Huh C.S."/>
        </authorList>
    </citation>
    <scope>NUCLEOTIDE SEQUENCE</scope>
    <source>
        <strain evidence="8">ICN-92133</strain>
    </source>
</reference>
<organism evidence="8 9">
    <name type="scientific">Selenobaculum gibii</name>
    <dbReference type="NCBI Taxonomy" id="3054208"/>
    <lineage>
        <taxon>Bacteria</taxon>
        <taxon>Bacillati</taxon>
        <taxon>Bacillota</taxon>
        <taxon>Negativicutes</taxon>
        <taxon>Selenomonadales</taxon>
        <taxon>Selenomonadaceae</taxon>
        <taxon>Selenobaculum</taxon>
    </lineage>
</organism>
<keyword evidence="3 6" id="KW-0067">ATP-binding</keyword>
<evidence type="ECO:0000313" key="9">
    <source>
        <dbReference type="Proteomes" id="UP001243623"/>
    </source>
</evidence>
<dbReference type="Gene3D" id="6.10.140.1720">
    <property type="match status" value="1"/>
</dbReference>
<dbReference type="GO" id="GO:0006260">
    <property type="term" value="P:DNA replication"/>
    <property type="evidence" value="ECO:0007669"/>
    <property type="project" value="UniProtKB-UniRule"/>
</dbReference>
<keyword evidence="5 6" id="KW-0238">DNA-binding</keyword>
<feature type="domain" description="SMC hinge" evidence="7">
    <location>
        <begin position="522"/>
        <end position="639"/>
    </location>
</feature>
<dbReference type="Gene3D" id="3.30.70.1620">
    <property type="match status" value="1"/>
</dbReference>